<comment type="pathway">
    <text evidence="4">Lipid metabolism.</text>
</comment>
<evidence type="ECO:0000256" key="16">
    <source>
        <dbReference type="ARBA" id="ARBA00023209"/>
    </source>
</evidence>
<dbReference type="PANTHER" id="PTHR46382">
    <property type="entry name" value="PHOSPHATIDATE CYTIDYLYLTRANSFERASE"/>
    <property type="match status" value="1"/>
</dbReference>
<feature type="transmembrane region" description="Helical" evidence="19">
    <location>
        <begin position="203"/>
        <end position="221"/>
    </location>
</feature>
<evidence type="ECO:0000256" key="12">
    <source>
        <dbReference type="ARBA" id="ARBA00022695"/>
    </source>
</evidence>
<evidence type="ECO:0000256" key="7">
    <source>
        <dbReference type="ARBA" id="ARBA00019373"/>
    </source>
</evidence>
<dbReference type="Pfam" id="PF01148">
    <property type="entry name" value="CTP_transf_1"/>
    <property type="match status" value="1"/>
</dbReference>
<evidence type="ECO:0000256" key="10">
    <source>
        <dbReference type="ARBA" id="ARBA00022679"/>
    </source>
</evidence>
<evidence type="ECO:0000256" key="5">
    <source>
        <dbReference type="ARBA" id="ARBA00010185"/>
    </source>
</evidence>
<comment type="subcellular location">
    <subcellularLocation>
        <location evidence="2">Cell membrane</location>
        <topology evidence="2">Multi-pass membrane protein</topology>
    </subcellularLocation>
</comment>
<gene>
    <name evidence="20" type="ORF">HMPREF1705_03381</name>
</gene>
<evidence type="ECO:0000256" key="11">
    <source>
        <dbReference type="ARBA" id="ARBA00022692"/>
    </source>
</evidence>
<name>A0A0T5XCN0_9BACT</name>
<reference evidence="21" key="1">
    <citation type="submission" date="2012-09" db="EMBL/GenBank/DDBJ databases">
        <authorList>
            <person name="Weinstock G."/>
            <person name="Sodergren E."/>
            <person name="Clifton S."/>
            <person name="Fulton L."/>
            <person name="Fulton B."/>
            <person name="Courtney L."/>
            <person name="Fronick C."/>
            <person name="Harrison M."/>
            <person name="Strong C."/>
            <person name="Farmer C."/>
            <person name="Delehaunty K."/>
            <person name="Markovic C."/>
            <person name="Hall O."/>
            <person name="Minx P."/>
            <person name="Tomlinson C."/>
            <person name="Mitreva M."/>
            <person name="Nelson J."/>
            <person name="Hou S."/>
            <person name="Wollam A."/>
            <person name="Pepin K.H."/>
            <person name="Johnson M."/>
            <person name="Bhonagiri V."/>
            <person name="Nash W.E."/>
            <person name="Suruliraj S."/>
            <person name="Warren W."/>
            <person name="Chinwalla A."/>
            <person name="Mardis E.R."/>
            <person name="Wilson R.K."/>
        </authorList>
    </citation>
    <scope>NUCLEOTIDE SEQUENCE [LARGE SCALE GENOMIC DNA]</scope>
    <source>
        <strain evidence="21">OS1</strain>
    </source>
</reference>
<dbReference type="EMBL" id="ACJX03000001">
    <property type="protein sequence ID" value="KRT36120.1"/>
    <property type="molecule type" value="Genomic_DNA"/>
</dbReference>
<comment type="pathway">
    <text evidence="3 18">Phospholipid metabolism; CDP-diacylglycerol biosynthesis; CDP-diacylglycerol from sn-glycerol 3-phosphate: step 3/3.</text>
</comment>
<evidence type="ECO:0000256" key="3">
    <source>
        <dbReference type="ARBA" id="ARBA00005119"/>
    </source>
</evidence>
<proteinExistence type="inferred from homology"/>
<evidence type="ECO:0000256" key="6">
    <source>
        <dbReference type="ARBA" id="ARBA00012487"/>
    </source>
</evidence>
<dbReference type="EC" id="2.7.7.41" evidence="6 18"/>
<organism evidence="20 21">
    <name type="scientific">Acetomicrobium hydrogeniformans ATCC BAA-1850</name>
    <dbReference type="NCBI Taxonomy" id="592015"/>
    <lineage>
        <taxon>Bacteria</taxon>
        <taxon>Thermotogati</taxon>
        <taxon>Synergistota</taxon>
        <taxon>Synergistia</taxon>
        <taxon>Synergistales</taxon>
        <taxon>Acetomicrobiaceae</taxon>
        <taxon>Acetomicrobium</taxon>
    </lineage>
</organism>
<keyword evidence="21" id="KW-1185">Reference proteome</keyword>
<evidence type="ECO:0000313" key="20">
    <source>
        <dbReference type="EMBL" id="KRT36120.1"/>
    </source>
</evidence>
<evidence type="ECO:0000256" key="14">
    <source>
        <dbReference type="ARBA" id="ARBA00023098"/>
    </source>
</evidence>
<dbReference type="eggNOG" id="COG4589">
    <property type="taxonomic scope" value="Bacteria"/>
</dbReference>
<dbReference type="GO" id="GO:0016024">
    <property type="term" value="P:CDP-diacylglycerol biosynthetic process"/>
    <property type="evidence" value="ECO:0007669"/>
    <property type="project" value="UniProtKB-UniPathway"/>
</dbReference>
<comment type="catalytic activity">
    <reaction evidence="1 18">
        <text>a 1,2-diacyl-sn-glycero-3-phosphate + CTP + H(+) = a CDP-1,2-diacyl-sn-glycerol + diphosphate</text>
        <dbReference type="Rhea" id="RHEA:16229"/>
        <dbReference type="ChEBI" id="CHEBI:15378"/>
        <dbReference type="ChEBI" id="CHEBI:33019"/>
        <dbReference type="ChEBI" id="CHEBI:37563"/>
        <dbReference type="ChEBI" id="CHEBI:58332"/>
        <dbReference type="ChEBI" id="CHEBI:58608"/>
        <dbReference type="EC" id="2.7.7.41"/>
    </reaction>
</comment>
<dbReference type="RefSeq" id="WP_057940935.1">
    <property type="nucleotide sequence ID" value="NZ_ACJX03000001.1"/>
</dbReference>
<evidence type="ECO:0000256" key="17">
    <source>
        <dbReference type="ARBA" id="ARBA00023264"/>
    </source>
</evidence>
<dbReference type="PANTHER" id="PTHR46382:SF1">
    <property type="entry name" value="PHOSPHATIDATE CYTIDYLYLTRANSFERASE"/>
    <property type="match status" value="1"/>
</dbReference>
<evidence type="ECO:0000256" key="1">
    <source>
        <dbReference type="ARBA" id="ARBA00001698"/>
    </source>
</evidence>
<evidence type="ECO:0000256" key="19">
    <source>
        <dbReference type="SAM" id="Phobius"/>
    </source>
</evidence>
<dbReference type="GO" id="GO:0004605">
    <property type="term" value="F:phosphatidate cytidylyltransferase activity"/>
    <property type="evidence" value="ECO:0007669"/>
    <property type="project" value="UniProtKB-EC"/>
</dbReference>
<feature type="transmembrane region" description="Helical" evidence="19">
    <location>
        <begin position="135"/>
        <end position="157"/>
    </location>
</feature>
<keyword evidence="12 18" id="KW-0548">Nucleotidyltransferase</keyword>
<feature type="transmembrane region" description="Helical" evidence="19">
    <location>
        <begin position="77"/>
        <end position="96"/>
    </location>
</feature>
<evidence type="ECO:0000256" key="4">
    <source>
        <dbReference type="ARBA" id="ARBA00005189"/>
    </source>
</evidence>
<evidence type="ECO:0000256" key="2">
    <source>
        <dbReference type="ARBA" id="ARBA00004651"/>
    </source>
</evidence>
<keyword evidence="16" id="KW-0594">Phospholipid biosynthesis</keyword>
<keyword evidence="11 18" id="KW-0812">Transmembrane</keyword>
<evidence type="ECO:0000256" key="15">
    <source>
        <dbReference type="ARBA" id="ARBA00023136"/>
    </source>
</evidence>
<protein>
    <recommendedName>
        <fullName evidence="7 18">Phosphatidate cytidylyltransferase</fullName>
        <ecNumber evidence="6 18">2.7.7.41</ecNumber>
    </recommendedName>
</protein>
<keyword evidence="9" id="KW-0444">Lipid biosynthesis</keyword>
<sequence>MGELKIRAISGIVIVACILGGIHIGGIFWLLIASAIALVSLWEYYGLFSSFSHISKGIGLIAGAIAIYLAYKGCSFTALTLLLILQSYVVLAIELIRKITINKSYALLNVGGVLSGLMLVVLPWSFLVLLRQRPIGIQLLFSLFLCTWSCDVFAYLIGSKLGRTPFAPYISPKKTLEGFIGGLSGSILCAAIISYYYKIPPVPWILLGAMVGVAGQVGDLFESLFKREAGAKDSGSLIPGHGGFLDRFDSILINSTLIFLAFEVILN</sequence>
<dbReference type="OrthoDB" id="9799199at2"/>
<keyword evidence="15 19" id="KW-0472">Membrane</keyword>
<dbReference type="STRING" id="592015.HMPREF1705_03381"/>
<feature type="transmembrane region" description="Helical" evidence="19">
    <location>
        <begin position="178"/>
        <end position="197"/>
    </location>
</feature>
<dbReference type="InterPro" id="IPR000374">
    <property type="entry name" value="PC_trans"/>
</dbReference>
<evidence type="ECO:0000313" key="21">
    <source>
        <dbReference type="Proteomes" id="UP000005273"/>
    </source>
</evidence>
<keyword evidence="14" id="KW-0443">Lipid metabolism</keyword>
<keyword evidence="8" id="KW-1003">Cell membrane</keyword>
<dbReference type="AlphaFoldDB" id="A0A0T5XCN0"/>
<evidence type="ECO:0000256" key="9">
    <source>
        <dbReference type="ARBA" id="ARBA00022516"/>
    </source>
</evidence>
<dbReference type="UniPathway" id="UPA00557">
    <property type="reaction ID" value="UER00614"/>
</dbReference>
<keyword evidence="10 18" id="KW-0808">Transferase</keyword>
<feature type="transmembrane region" description="Helical" evidence="19">
    <location>
        <begin position="12"/>
        <end position="42"/>
    </location>
</feature>
<dbReference type="Proteomes" id="UP000005273">
    <property type="component" value="Unassembled WGS sequence"/>
</dbReference>
<evidence type="ECO:0000256" key="8">
    <source>
        <dbReference type="ARBA" id="ARBA00022475"/>
    </source>
</evidence>
<evidence type="ECO:0000256" key="13">
    <source>
        <dbReference type="ARBA" id="ARBA00022989"/>
    </source>
</evidence>
<dbReference type="GO" id="GO:0005886">
    <property type="term" value="C:plasma membrane"/>
    <property type="evidence" value="ECO:0007669"/>
    <property type="project" value="UniProtKB-SubCell"/>
</dbReference>
<feature type="transmembrane region" description="Helical" evidence="19">
    <location>
        <begin position="54"/>
        <end position="71"/>
    </location>
</feature>
<feature type="transmembrane region" description="Helical" evidence="19">
    <location>
        <begin position="108"/>
        <end position="129"/>
    </location>
</feature>
<comment type="similarity">
    <text evidence="5 18">Belongs to the CDS family.</text>
</comment>
<comment type="caution">
    <text evidence="20">The sequence shown here is derived from an EMBL/GenBank/DDBJ whole genome shotgun (WGS) entry which is preliminary data.</text>
</comment>
<keyword evidence="17" id="KW-1208">Phospholipid metabolism</keyword>
<keyword evidence="13 19" id="KW-1133">Transmembrane helix</keyword>
<accession>A0A0T5XCN0</accession>
<dbReference type="PROSITE" id="PS01315">
    <property type="entry name" value="CDS"/>
    <property type="match status" value="1"/>
</dbReference>
<evidence type="ECO:0000256" key="18">
    <source>
        <dbReference type="RuleBase" id="RU003938"/>
    </source>
</evidence>